<dbReference type="EC" id="5.1.3.2" evidence="5 10"/>
<evidence type="ECO:0000256" key="6">
    <source>
        <dbReference type="ARBA" id="ARBA00018569"/>
    </source>
</evidence>
<comment type="subunit">
    <text evidence="10">Homodimer.</text>
</comment>
<sequence length="325" mass="34983">MPILVTGGAGYIGSQTVSDLVDAGETVVVLDDLSTGFEAAVAPNARLVVGDVGDAMLVSSLIAEHNIDAIIHFAGSIVVPESIADPLHYYLNNTSKTRSLIEAAVGGRVPHFIFSSTAAVYDSKELLPVREDDPVRPQSPYGRSKLISEWMLEDVSRVHPLRYTVLRYFNVAGADPQKGVGQATKGASHLIKVASEAALGKRQFVEVFGTDYPTPDGTCIRDYLHVRDLAVAHRLALARLRTGGSNLTANCGYGRGYSVMEVLRAIERIAGTKLDIRKTARRAGDPVAVVADPSLARSELGWTPIFGTLDAIVGSTLEWERVRPY</sequence>
<dbReference type="SUPFAM" id="SSF51735">
    <property type="entry name" value="NAD(P)-binding Rossmann-fold domains"/>
    <property type="match status" value="1"/>
</dbReference>
<evidence type="ECO:0000256" key="8">
    <source>
        <dbReference type="ARBA" id="ARBA00023235"/>
    </source>
</evidence>
<reference evidence="12 13" key="1">
    <citation type="submission" date="2019-03" db="EMBL/GenBank/DDBJ databases">
        <title>Bradyrhizobium diversity isolated from nodules of Chamaecrista fasciculata.</title>
        <authorList>
            <person name="Klepa M.S."/>
            <person name="Urquiaga M.O."/>
            <person name="Hungria M."/>
            <person name="Delamuta J.R."/>
        </authorList>
    </citation>
    <scope>NUCLEOTIDE SEQUENCE [LARGE SCALE GENOMIC DNA]</scope>
    <source>
        <strain evidence="12 13">CNPSo 3448</strain>
    </source>
</reference>
<accession>A0A4Y9LJF5</accession>
<dbReference type="GO" id="GO:0033499">
    <property type="term" value="P:galactose catabolic process via UDP-galactose, Leloir pathway"/>
    <property type="evidence" value="ECO:0007669"/>
    <property type="project" value="TreeGrafter"/>
</dbReference>
<evidence type="ECO:0000313" key="13">
    <source>
        <dbReference type="Proteomes" id="UP000297966"/>
    </source>
</evidence>
<gene>
    <name evidence="12" type="primary">galE</name>
    <name evidence="12" type="ORF">E4K65_33350</name>
</gene>
<dbReference type="UniPathway" id="UPA00214"/>
<evidence type="ECO:0000256" key="3">
    <source>
        <dbReference type="ARBA" id="ARBA00004947"/>
    </source>
</evidence>
<comment type="cofactor">
    <cofactor evidence="2 10">
        <name>NAD(+)</name>
        <dbReference type="ChEBI" id="CHEBI:57540"/>
    </cofactor>
</comment>
<dbReference type="Proteomes" id="UP000297966">
    <property type="component" value="Unassembled WGS sequence"/>
</dbReference>
<evidence type="ECO:0000313" key="12">
    <source>
        <dbReference type="EMBL" id="TFV43119.1"/>
    </source>
</evidence>
<dbReference type="PANTHER" id="PTHR43725:SF53">
    <property type="entry name" value="UDP-ARABINOSE 4-EPIMERASE 1"/>
    <property type="match status" value="1"/>
</dbReference>
<name>A0A4Y9LJF5_9BRAD</name>
<evidence type="ECO:0000256" key="5">
    <source>
        <dbReference type="ARBA" id="ARBA00013189"/>
    </source>
</evidence>
<evidence type="ECO:0000256" key="9">
    <source>
        <dbReference type="ARBA" id="ARBA00023277"/>
    </source>
</evidence>
<evidence type="ECO:0000256" key="10">
    <source>
        <dbReference type="RuleBase" id="RU366046"/>
    </source>
</evidence>
<dbReference type="EMBL" id="SPQT01000025">
    <property type="protein sequence ID" value="TFV43119.1"/>
    <property type="molecule type" value="Genomic_DNA"/>
</dbReference>
<dbReference type="AlphaFoldDB" id="A0A4Y9LJF5"/>
<comment type="caution">
    <text evidence="12">The sequence shown here is derived from an EMBL/GenBank/DDBJ whole genome shotgun (WGS) entry which is preliminary data.</text>
</comment>
<organism evidence="12 13">
    <name type="scientific">Bradyrhizobium niftali</name>
    <dbReference type="NCBI Taxonomy" id="2560055"/>
    <lineage>
        <taxon>Bacteria</taxon>
        <taxon>Pseudomonadati</taxon>
        <taxon>Pseudomonadota</taxon>
        <taxon>Alphaproteobacteria</taxon>
        <taxon>Hyphomicrobiales</taxon>
        <taxon>Nitrobacteraceae</taxon>
        <taxon>Bradyrhizobium</taxon>
    </lineage>
</organism>
<comment type="similarity">
    <text evidence="4 10">Belongs to the NAD(P)-dependent epimerase/dehydratase family.</text>
</comment>
<comment type="catalytic activity">
    <reaction evidence="1 10">
        <text>UDP-alpha-D-glucose = UDP-alpha-D-galactose</text>
        <dbReference type="Rhea" id="RHEA:22168"/>
        <dbReference type="ChEBI" id="CHEBI:58885"/>
        <dbReference type="ChEBI" id="CHEBI:66914"/>
        <dbReference type="EC" id="5.1.3.2"/>
    </reaction>
</comment>
<proteinExistence type="inferred from homology"/>
<keyword evidence="8 10" id="KW-0413">Isomerase</keyword>
<evidence type="ECO:0000256" key="1">
    <source>
        <dbReference type="ARBA" id="ARBA00000083"/>
    </source>
</evidence>
<dbReference type="GO" id="GO:0003978">
    <property type="term" value="F:UDP-glucose 4-epimerase activity"/>
    <property type="evidence" value="ECO:0007669"/>
    <property type="project" value="UniProtKB-UniRule"/>
</dbReference>
<evidence type="ECO:0000256" key="7">
    <source>
        <dbReference type="ARBA" id="ARBA00023027"/>
    </source>
</evidence>
<keyword evidence="9 10" id="KW-0119">Carbohydrate metabolism</keyword>
<evidence type="ECO:0000259" key="11">
    <source>
        <dbReference type="Pfam" id="PF01370"/>
    </source>
</evidence>
<dbReference type="InterPro" id="IPR005886">
    <property type="entry name" value="UDP_G4E"/>
</dbReference>
<evidence type="ECO:0000256" key="2">
    <source>
        <dbReference type="ARBA" id="ARBA00001911"/>
    </source>
</evidence>
<dbReference type="OrthoDB" id="9801785at2"/>
<protein>
    <recommendedName>
        <fullName evidence="6 10">UDP-glucose 4-epimerase</fullName>
        <ecNumber evidence="5 10">5.1.3.2</ecNumber>
    </recommendedName>
</protein>
<dbReference type="Gene3D" id="3.90.25.10">
    <property type="entry name" value="UDP-galactose 4-epimerase, domain 1"/>
    <property type="match status" value="1"/>
</dbReference>
<dbReference type="CDD" id="cd05247">
    <property type="entry name" value="UDP_G4E_1_SDR_e"/>
    <property type="match status" value="1"/>
</dbReference>
<comment type="pathway">
    <text evidence="3 10">Carbohydrate metabolism; galactose metabolism.</text>
</comment>
<evidence type="ECO:0000256" key="4">
    <source>
        <dbReference type="ARBA" id="ARBA00007637"/>
    </source>
</evidence>
<dbReference type="Gene3D" id="3.40.50.720">
    <property type="entry name" value="NAD(P)-binding Rossmann-like Domain"/>
    <property type="match status" value="1"/>
</dbReference>
<keyword evidence="13" id="KW-1185">Reference proteome</keyword>
<dbReference type="NCBIfam" id="TIGR01179">
    <property type="entry name" value="galE"/>
    <property type="match status" value="1"/>
</dbReference>
<feature type="domain" description="NAD-dependent epimerase/dehydratase" evidence="11">
    <location>
        <begin position="3"/>
        <end position="252"/>
    </location>
</feature>
<dbReference type="Pfam" id="PF01370">
    <property type="entry name" value="Epimerase"/>
    <property type="match status" value="1"/>
</dbReference>
<dbReference type="RefSeq" id="WP_135177738.1">
    <property type="nucleotide sequence ID" value="NZ_SPQT01000025.1"/>
</dbReference>
<dbReference type="PANTHER" id="PTHR43725">
    <property type="entry name" value="UDP-GLUCOSE 4-EPIMERASE"/>
    <property type="match status" value="1"/>
</dbReference>
<keyword evidence="7 10" id="KW-0520">NAD</keyword>
<dbReference type="InterPro" id="IPR036291">
    <property type="entry name" value="NAD(P)-bd_dom_sf"/>
</dbReference>
<dbReference type="InterPro" id="IPR001509">
    <property type="entry name" value="Epimerase_deHydtase"/>
</dbReference>